<dbReference type="PANTHER" id="PTHR43449:SF1">
    <property type="entry name" value="POLYMERASE BETA NUCLEOTIDYLTRANSFERASE DOMAIN-CONTAINING PROTEIN"/>
    <property type="match status" value="1"/>
</dbReference>
<dbReference type="Gene3D" id="3.30.460.10">
    <property type="entry name" value="Beta Polymerase, domain 2"/>
    <property type="match status" value="1"/>
</dbReference>
<dbReference type="EMBL" id="PETL01000084">
    <property type="protein sequence ID" value="PIV64535.1"/>
    <property type="molecule type" value="Genomic_DNA"/>
</dbReference>
<name>A0A2M7EA21_9BACT</name>
<proteinExistence type="predicted"/>
<keyword evidence="2" id="KW-0808">Transferase</keyword>
<dbReference type="Pfam" id="PF18765">
    <property type="entry name" value="Polbeta"/>
    <property type="match status" value="1"/>
</dbReference>
<reference evidence="3" key="1">
    <citation type="submission" date="2017-09" db="EMBL/GenBank/DDBJ databases">
        <title>Depth-based differentiation of microbial function through sediment-hosted aquifers and enrichment of novel symbionts in the deep terrestrial subsurface.</title>
        <authorList>
            <person name="Probst A.J."/>
            <person name="Ladd B."/>
            <person name="Jarett J.K."/>
            <person name="Geller-Mcgrath D.E."/>
            <person name="Sieber C.M.K."/>
            <person name="Emerson J.B."/>
            <person name="Anantharaman K."/>
            <person name="Thomas B.C."/>
            <person name="Malmstrom R."/>
            <person name="Stieglmeier M."/>
            <person name="Klingl A."/>
            <person name="Woyke T."/>
            <person name="Ryan C.M."/>
            <person name="Banfield J.F."/>
        </authorList>
    </citation>
    <scope>NUCLEOTIDE SEQUENCE [LARGE SCALE GENOMIC DNA]</scope>
</reference>
<dbReference type="InterPro" id="IPR041633">
    <property type="entry name" value="Polbeta"/>
</dbReference>
<evidence type="ECO:0000259" key="1">
    <source>
        <dbReference type="Pfam" id="PF18765"/>
    </source>
</evidence>
<comment type="caution">
    <text evidence="2">The sequence shown here is derived from an EMBL/GenBank/DDBJ whole genome shotgun (WGS) entry which is preliminary data.</text>
</comment>
<protein>
    <submittedName>
        <fullName evidence="2">Nucleotidyltransferase</fullName>
    </submittedName>
</protein>
<dbReference type="InterPro" id="IPR043519">
    <property type="entry name" value="NT_sf"/>
</dbReference>
<dbReference type="SUPFAM" id="SSF81301">
    <property type="entry name" value="Nucleotidyltransferase"/>
    <property type="match status" value="1"/>
</dbReference>
<dbReference type="AlphaFoldDB" id="A0A2M7EA21"/>
<accession>A0A2M7EA21</accession>
<organism evidence="2 3">
    <name type="scientific">bacterium (Candidatus Ratteibacteria) CG01_land_8_20_14_3_00_40_19</name>
    <dbReference type="NCBI Taxonomy" id="2014290"/>
    <lineage>
        <taxon>Bacteria</taxon>
        <taxon>Candidatus Ratteibacteria</taxon>
    </lineage>
</organism>
<sequence length="119" mass="13690">MYRGTFSQDKGDLPVASKKDKVIREIKTLVKTLGEKGISIKVAYLFGSYARGNPNEWSDIDILLVSDNFCGIRFYDVEKLLPLTRGYNNLIEFHPLKTEDFNTKDLFIKEILDTGIRIR</sequence>
<dbReference type="GO" id="GO:0016740">
    <property type="term" value="F:transferase activity"/>
    <property type="evidence" value="ECO:0007669"/>
    <property type="project" value="UniProtKB-KW"/>
</dbReference>
<evidence type="ECO:0000313" key="2">
    <source>
        <dbReference type="EMBL" id="PIV64535.1"/>
    </source>
</evidence>
<dbReference type="PANTHER" id="PTHR43449">
    <property type="entry name" value="NUCLEOTIDYLTRANSFERASE"/>
    <property type="match status" value="1"/>
</dbReference>
<gene>
    <name evidence="2" type="ORF">COS11_01680</name>
</gene>
<dbReference type="Proteomes" id="UP000228886">
    <property type="component" value="Unassembled WGS sequence"/>
</dbReference>
<evidence type="ECO:0000313" key="3">
    <source>
        <dbReference type="Proteomes" id="UP000228886"/>
    </source>
</evidence>
<dbReference type="CDD" id="cd05403">
    <property type="entry name" value="NT_KNTase_like"/>
    <property type="match status" value="1"/>
</dbReference>
<feature type="domain" description="Polymerase beta nucleotidyltransferase" evidence="1">
    <location>
        <begin position="35"/>
        <end position="118"/>
    </location>
</feature>